<reference evidence="1 2" key="1">
    <citation type="submission" date="2020-04" db="EMBL/GenBank/DDBJ databases">
        <title>Description of novel Gluconacetobacter.</title>
        <authorList>
            <person name="Sombolestani A."/>
        </authorList>
    </citation>
    <scope>NUCLEOTIDE SEQUENCE [LARGE SCALE GENOMIC DNA]</scope>
    <source>
        <strain evidence="1 2">LMG 7603</strain>
    </source>
</reference>
<name>A0A7W4NFQ7_GLUDI</name>
<dbReference type="EMBL" id="JABEQG010000019">
    <property type="protein sequence ID" value="MBB2156869.1"/>
    <property type="molecule type" value="Genomic_DNA"/>
</dbReference>
<sequence length="160" mass="17067">MGGIDPGDLKWRIVAPALDRLGLGGPAAVNLLTGTALVESRAARLVQGGGGPALGLWQMEPATHDALWRMMGGDPAHADLETRVRRMTCSDIPRVRQMIGNLRYGCAMARVKYRFDPEALPDEKNPDALCAYWKRVYNTALGAGAVDAVHVAAFATAIAA</sequence>
<organism evidence="1 2">
    <name type="scientific">Gluconacetobacter diazotrophicus</name>
    <name type="common">Acetobacter diazotrophicus</name>
    <dbReference type="NCBI Taxonomy" id="33996"/>
    <lineage>
        <taxon>Bacteria</taxon>
        <taxon>Pseudomonadati</taxon>
        <taxon>Pseudomonadota</taxon>
        <taxon>Alphaproteobacteria</taxon>
        <taxon>Acetobacterales</taxon>
        <taxon>Acetobacteraceae</taxon>
        <taxon>Gluconacetobacter</taxon>
    </lineage>
</organism>
<protein>
    <submittedName>
        <fullName evidence="1">Uncharacterized protein</fullName>
    </submittedName>
</protein>
<gene>
    <name evidence="1" type="ORF">HLH33_11200</name>
</gene>
<evidence type="ECO:0000313" key="1">
    <source>
        <dbReference type="EMBL" id="MBB2156869.1"/>
    </source>
</evidence>
<dbReference type="RefSeq" id="WP_183115965.1">
    <property type="nucleotide sequence ID" value="NZ_JABEQG010000019.1"/>
</dbReference>
<accession>A0A7W4NFQ7</accession>
<proteinExistence type="predicted"/>
<comment type="caution">
    <text evidence="1">The sequence shown here is derived from an EMBL/GenBank/DDBJ whole genome shotgun (WGS) entry which is preliminary data.</text>
</comment>
<dbReference type="AlphaFoldDB" id="A0A7W4NFQ7"/>
<evidence type="ECO:0000313" key="2">
    <source>
        <dbReference type="Proteomes" id="UP000550787"/>
    </source>
</evidence>
<dbReference type="Proteomes" id="UP000550787">
    <property type="component" value="Unassembled WGS sequence"/>
</dbReference>